<keyword evidence="2" id="KW-1185">Reference proteome</keyword>
<evidence type="ECO:0000313" key="1">
    <source>
        <dbReference type="EMBL" id="CAH2211434.1"/>
    </source>
</evidence>
<organism evidence="1 2">
    <name type="scientific">Pararge aegeria aegeria</name>
    <dbReference type="NCBI Taxonomy" id="348720"/>
    <lineage>
        <taxon>Eukaryota</taxon>
        <taxon>Metazoa</taxon>
        <taxon>Ecdysozoa</taxon>
        <taxon>Arthropoda</taxon>
        <taxon>Hexapoda</taxon>
        <taxon>Insecta</taxon>
        <taxon>Pterygota</taxon>
        <taxon>Neoptera</taxon>
        <taxon>Endopterygota</taxon>
        <taxon>Lepidoptera</taxon>
        <taxon>Glossata</taxon>
        <taxon>Ditrysia</taxon>
        <taxon>Papilionoidea</taxon>
        <taxon>Nymphalidae</taxon>
        <taxon>Satyrinae</taxon>
        <taxon>Satyrini</taxon>
        <taxon>Parargina</taxon>
        <taxon>Pararge</taxon>
    </lineage>
</organism>
<dbReference type="AlphaFoldDB" id="A0A8S4QKX0"/>
<gene>
    <name evidence="1" type="primary">jg18147</name>
    <name evidence="1" type="ORF">PAEG_LOCUS3251</name>
</gene>
<reference evidence="1" key="1">
    <citation type="submission" date="2022-03" db="EMBL/GenBank/DDBJ databases">
        <authorList>
            <person name="Lindestad O."/>
        </authorList>
    </citation>
    <scope>NUCLEOTIDE SEQUENCE</scope>
</reference>
<accession>A0A8S4QKX0</accession>
<name>A0A8S4QKX0_9NEOP</name>
<feature type="non-terminal residue" evidence="1">
    <location>
        <position position="1"/>
    </location>
</feature>
<comment type="caution">
    <text evidence="1">The sequence shown here is derived from an EMBL/GenBank/DDBJ whole genome shotgun (WGS) entry which is preliminary data.</text>
</comment>
<dbReference type="EMBL" id="CAKXAJ010010253">
    <property type="protein sequence ID" value="CAH2211434.1"/>
    <property type="molecule type" value="Genomic_DNA"/>
</dbReference>
<sequence>LGEPMDVGVPRCWNGNPAPINAALVDPGPSGQTTSNESREAAGYRRLRIVEIGTPCKRPMSSSGRQSVSV</sequence>
<dbReference type="OrthoDB" id="7466345at2759"/>
<dbReference type="Proteomes" id="UP000838756">
    <property type="component" value="Unassembled WGS sequence"/>
</dbReference>
<protein>
    <submittedName>
        <fullName evidence="1">Jg18147 protein</fullName>
    </submittedName>
</protein>
<evidence type="ECO:0000313" key="2">
    <source>
        <dbReference type="Proteomes" id="UP000838756"/>
    </source>
</evidence>
<proteinExistence type="predicted"/>